<reference evidence="1 2" key="1">
    <citation type="submission" date="2020-08" db="EMBL/GenBank/DDBJ databases">
        <title>Genomic Encyclopedia of Type Strains, Phase IV (KMG-V): Genome sequencing to study the core and pangenomes of soil and plant-associated prokaryotes.</title>
        <authorList>
            <person name="Whitman W."/>
        </authorList>
    </citation>
    <scope>NUCLEOTIDE SEQUENCE [LARGE SCALE GENOMIC DNA]</scope>
    <source>
        <strain evidence="1 2">JPY158</strain>
    </source>
</reference>
<dbReference type="EMBL" id="JACHDD010000006">
    <property type="protein sequence ID" value="MBB5425549.1"/>
    <property type="molecule type" value="Genomic_DNA"/>
</dbReference>
<sequence length="117" mass="12570">MADSAPVEEAARHSRAERSAWRALRKTAALATIVVATLLEIHAVIDASNPNDDRRSIPTTSASRDCSARYAAMLDLAELARRDGKSSEVVVRGLSEKNGAMSECLPAGRVRPASQLR</sequence>
<evidence type="ECO:0000313" key="1">
    <source>
        <dbReference type="EMBL" id="MBB5425549.1"/>
    </source>
</evidence>
<evidence type="ECO:0000313" key="2">
    <source>
        <dbReference type="Proteomes" id="UP000592780"/>
    </source>
</evidence>
<accession>A0A7W8Q900</accession>
<comment type="caution">
    <text evidence="1">The sequence shown here is derived from an EMBL/GenBank/DDBJ whole genome shotgun (WGS) entry which is preliminary data.</text>
</comment>
<dbReference type="AlphaFoldDB" id="A0A7W8Q900"/>
<dbReference type="OrthoDB" id="9101452at2"/>
<gene>
    <name evidence="1" type="ORF">HDG40_003722</name>
</gene>
<proteinExistence type="predicted"/>
<dbReference type="Proteomes" id="UP000592780">
    <property type="component" value="Unassembled WGS sequence"/>
</dbReference>
<protein>
    <submittedName>
        <fullName evidence="1">Uncharacterized protein</fullName>
    </submittedName>
</protein>
<keyword evidence="2" id="KW-1185">Reference proteome</keyword>
<organism evidence="1 2">
    <name type="scientific">Paraburkholderia atlantica</name>
    <dbReference type="NCBI Taxonomy" id="2654982"/>
    <lineage>
        <taxon>Bacteria</taxon>
        <taxon>Pseudomonadati</taxon>
        <taxon>Pseudomonadota</taxon>
        <taxon>Betaproteobacteria</taxon>
        <taxon>Burkholderiales</taxon>
        <taxon>Burkholderiaceae</taxon>
        <taxon>Paraburkholderia</taxon>
    </lineage>
</organism>
<name>A0A7W8Q900_PARAM</name>